<dbReference type="AlphaFoldDB" id="A0A285PES3"/>
<keyword evidence="7 11" id="KW-1133">Transmembrane helix</keyword>
<evidence type="ECO:0000256" key="2">
    <source>
        <dbReference type="ARBA" id="ARBA00011262"/>
    </source>
</evidence>
<keyword evidence="5" id="KW-0997">Cell inner membrane</keyword>
<feature type="transmembrane region" description="Helical" evidence="11">
    <location>
        <begin position="73"/>
        <end position="89"/>
    </location>
</feature>
<proteinExistence type="predicted"/>
<dbReference type="GO" id="GO:0005886">
    <property type="term" value="C:plasma membrane"/>
    <property type="evidence" value="ECO:0007669"/>
    <property type="project" value="UniProtKB-SubCell"/>
</dbReference>
<sequence length="321" mass="33185">MIASKSQRLSRFVPVFLLLAAFAIYIAIALATGQAQYLTLGNLEGLLGRSIALGITAIGQTFAILIASIDLSVANLISVSAVLASFIMSGDPGMIIPAVLVVLLVGTVVGVANGLIITQLEVNPLIATLGMALLLQGLLSASFNNFAGAVPEEFQAFAYGEVAGLSVSLAFLLLLTLAAWLVLRFTRFGSNIYSVGGNADAARLAGVKTKRTIIFAHVICSLCASVAGLYLASRLRSGAPWIGRDGVYDLESIAVVVIGGTALAGGRGGVWGTLVGVMIFSLIDSIFNLSGVDAFAKQILRGVVIVAAVALYAARSKRIEA</sequence>
<keyword evidence="13" id="KW-1185">Reference proteome</keyword>
<dbReference type="GO" id="GO:0022857">
    <property type="term" value="F:transmembrane transporter activity"/>
    <property type="evidence" value="ECO:0007669"/>
    <property type="project" value="InterPro"/>
</dbReference>
<gene>
    <name evidence="12" type="ORF">SAMN06265368_3332</name>
</gene>
<evidence type="ECO:0000256" key="8">
    <source>
        <dbReference type="ARBA" id="ARBA00023136"/>
    </source>
</evidence>
<evidence type="ECO:0000256" key="11">
    <source>
        <dbReference type="SAM" id="Phobius"/>
    </source>
</evidence>
<dbReference type="InterPro" id="IPR001851">
    <property type="entry name" value="ABC_transp_permease"/>
</dbReference>
<keyword evidence="8 11" id="KW-0472">Membrane</keyword>
<keyword evidence="3" id="KW-0813">Transport</keyword>
<evidence type="ECO:0000256" key="4">
    <source>
        <dbReference type="ARBA" id="ARBA00022475"/>
    </source>
</evidence>
<dbReference type="RefSeq" id="WP_097154598.1">
    <property type="nucleotide sequence ID" value="NZ_OBEL01000004.1"/>
</dbReference>
<dbReference type="CDD" id="cd06579">
    <property type="entry name" value="TM_PBP1_transp_AraH_like"/>
    <property type="match status" value="1"/>
</dbReference>
<feature type="transmembrane region" description="Helical" evidence="11">
    <location>
        <begin position="163"/>
        <end position="183"/>
    </location>
</feature>
<dbReference type="Proteomes" id="UP000219439">
    <property type="component" value="Unassembled WGS sequence"/>
</dbReference>
<feature type="transmembrane region" description="Helical" evidence="11">
    <location>
        <begin position="125"/>
        <end position="143"/>
    </location>
</feature>
<feature type="transmembrane region" description="Helical" evidence="11">
    <location>
        <begin position="295"/>
        <end position="314"/>
    </location>
</feature>
<protein>
    <recommendedName>
        <fullName evidence="10">Autoinducer 2 import system permease protein LsrD</fullName>
    </recommendedName>
</protein>
<feature type="transmembrane region" description="Helical" evidence="11">
    <location>
        <begin position="95"/>
        <end position="118"/>
    </location>
</feature>
<name>A0A285PES3_9HYPH</name>
<feature type="transmembrane region" description="Helical" evidence="11">
    <location>
        <begin position="213"/>
        <end position="233"/>
    </location>
</feature>
<evidence type="ECO:0000256" key="6">
    <source>
        <dbReference type="ARBA" id="ARBA00022692"/>
    </source>
</evidence>
<feature type="transmembrane region" description="Helical" evidence="11">
    <location>
        <begin position="253"/>
        <end position="283"/>
    </location>
</feature>
<evidence type="ECO:0000256" key="3">
    <source>
        <dbReference type="ARBA" id="ARBA00022448"/>
    </source>
</evidence>
<reference evidence="12 13" key="1">
    <citation type="submission" date="2017-09" db="EMBL/GenBank/DDBJ databases">
        <authorList>
            <person name="Ehlers B."/>
            <person name="Leendertz F.H."/>
        </authorList>
    </citation>
    <scope>NUCLEOTIDE SEQUENCE [LARGE SCALE GENOMIC DNA]</scope>
    <source>
        <strain evidence="12 13">DSM 18289</strain>
    </source>
</reference>
<keyword evidence="6 11" id="KW-0812">Transmembrane</keyword>
<comment type="subcellular location">
    <subcellularLocation>
        <location evidence="1">Cell membrane</location>
        <topology evidence="1">Multi-pass membrane protein</topology>
    </subcellularLocation>
</comment>
<feature type="transmembrane region" description="Helical" evidence="11">
    <location>
        <begin position="46"/>
        <end position="66"/>
    </location>
</feature>
<comment type="subunit">
    <text evidence="2">The complex is composed of two ATP-binding proteins (LsrA), two transmembrane proteins (LsrC and LsrD) and a solute-binding protein (LsrB).</text>
</comment>
<dbReference type="OrthoDB" id="7284468at2"/>
<accession>A0A285PES3</accession>
<evidence type="ECO:0000256" key="7">
    <source>
        <dbReference type="ARBA" id="ARBA00022989"/>
    </source>
</evidence>
<feature type="transmembrane region" description="Helical" evidence="11">
    <location>
        <begin position="12"/>
        <end position="34"/>
    </location>
</feature>
<comment type="function">
    <text evidence="9">Part of the ABC transporter complex LsrABCD involved in autoinducer 2 (AI-2) import. Probably responsible for the translocation of the substrate across the membrane.</text>
</comment>
<dbReference type="Pfam" id="PF02653">
    <property type="entry name" value="BPD_transp_2"/>
    <property type="match status" value="1"/>
</dbReference>
<keyword evidence="4" id="KW-1003">Cell membrane</keyword>
<dbReference type="PANTHER" id="PTHR32196:SF71">
    <property type="entry name" value="AUTOINDUCER 2 IMPORT SYSTEM PERMEASE PROTEIN LSRD"/>
    <property type="match status" value="1"/>
</dbReference>
<evidence type="ECO:0000256" key="9">
    <source>
        <dbReference type="ARBA" id="ARBA00025439"/>
    </source>
</evidence>
<dbReference type="PANTHER" id="PTHR32196">
    <property type="entry name" value="ABC TRANSPORTER PERMEASE PROTEIN YPHD-RELATED-RELATED"/>
    <property type="match status" value="1"/>
</dbReference>
<evidence type="ECO:0000256" key="5">
    <source>
        <dbReference type="ARBA" id="ARBA00022519"/>
    </source>
</evidence>
<organism evidence="12 13">
    <name type="scientific">Cohaesibacter gelatinilyticus</name>
    <dbReference type="NCBI Taxonomy" id="372072"/>
    <lineage>
        <taxon>Bacteria</taxon>
        <taxon>Pseudomonadati</taxon>
        <taxon>Pseudomonadota</taxon>
        <taxon>Alphaproteobacteria</taxon>
        <taxon>Hyphomicrobiales</taxon>
        <taxon>Cohaesibacteraceae</taxon>
    </lineage>
</organism>
<evidence type="ECO:0000256" key="1">
    <source>
        <dbReference type="ARBA" id="ARBA00004651"/>
    </source>
</evidence>
<evidence type="ECO:0000256" key="10">
    <source>
        <dbReference type="ARBA" id="ARBA00039381"/>
    </source>
</evidence>
<dbReference type="EMBL" id="OBEL01000004">
    <property type="protein sequence ID" value="SNZ20229.1"/>
    <property type="molecule type" value="Genomic_DNA"/>
</dbReference>
<evidence type="ECO:0000313" key="12">
    <source>
        <dbReference type="EMBL" id="SNZ20229.1"/>
    </source>
</evidence>
<evidence type="ECO:0000313" key="13">
    <source>
        <dbReference type="Proteomes" id="UP000219439"/>
    </source>
</evidence>